<dbReference type="SUPFAM" id="SSF51569">
    <property type="entry name" value="Aldolase"/>
    <property type="match status" value="1"/>
</dbReference>
<evidence type="ECO:0000256" key="4">
    <source>
        <dbReference type="ARBA" id="ARBA00020771"/>
    </source>
</evidence>
<evidence type="ECO:0000256" key="12">
    <source>
        <dbReference type="PIRSR" id="PIRSR001415-5"/>
    </source>
</evidence>
<name>A0AAX1EF58_9GAMM</name>
<comment type="pathway">
    <text evidence="1">Porphyrin-containing compound metabolism; protoporphyrin-IX biosynthesis; coproporphyrinogen-III from 5-aminolevulinate: step 1/4.</text>
</comment>
<dbReference type="EC" id="4.2.1.24" evidence="3 13"/>
<comment type="subunit">
    <text evidence="13">Homooctamer.</text>
</comment>
<dbReference type="Pfam" id="PF00490">
    <property type="entry name" value="ALAD"/>
    <property type="match status" value="1"/>
</dbReference>
<evidence type="ECO:0000313" key="15">
    <source>
        <dbReference type="EMBL" id="QBR83733.1"/>
    </source>
</evidence>
<reference evidence="15 16" key="1">
    <citation type="submission" date="2019-03" db="EMBL/GenBank/DDBJ databases">
        <title>Diverse conjugative elements silence natural transformation in Legionella species.</title>
        <authorList>
            <person name="Durieux I."/>
            <person name="Ginevra C."/>
            <person name="Attaiech L."/>
            <person name="Picq K."/>
            <person name="Juan P.A."/>
            <person name="Jarraud S."/>
            <person name="Charpentier X."/>
        </authorList>
    </citation>
    <scope>NUCLEOTIDE SEQUENCE [LARGE SCALE GENOMIC DNA]</scope>
    <source>
        <strain evidence="15 16">HL-0427-4011</strain>
    </source>
</reference>
<dbReference type="Gene3D" id="3.20.20.70">
    <property type="entry name" value="Aldolase class I"/>
    <property type="match status" value="1"/>
</dbReference>
<dbReference type="CDD" id="cd00384">
    <property type="entry name" value="ALAD_PBGS"/>
    <property type="match status" value="1"/>
</dbReference>
<comment type="similarity">
    <text evidence="2 14">Belongs to the ALAD family.</text>
</comment>
<evidence type="ECO:0000256" key="1">
    <source>
        <dbReference type="ARBA" id="ARBA00004694"/>
    </source>
</evidence>
<keyword evidence="11" id="KW-0862">Zinc</keyword>
<protein>
    <recommendedName>
        <fullName evidence="4 13">Delta-aminolevulinic acid dehydratase</fullName>
        <ecNumber evidence="3 13">4.2.1.24</ecNumber>
    </recommendedName>
</protein>
<keyword evidence="12" id="KW-0460">Magnesium</keyword>
<comment type="catalytic activity">
    <reaction evidence="8 13">
        <text>2 5-aminolevulinate = porphobilinogen + 2 H2O + H(+)</text>
        <dbReference type="Rhea" id="RHEA:24064"/>
        <dbReference type="ChEBI" id="CHEBI:15377"/>
        <dbReference type="ChEBI" id="CHEBI:15378"/>
        <dbReference type="ChEBI" id="CHEBI:58126"/>
        <dbReference type="ChEBI" id="CHEBI:356416"/>
        <dbReference type="EC" id="4.2.1.24"/>
    </reaction>
</comment>
<evidence type="ECO:0000313" key="16">
    <source>
        <dbReference type="Proteomes" id="UP000295517"/>
    </source>
</evidence>
<feature type="binding site" evidence="10">
    <location>
        <position position="316"/>
    </location>
    <ligand>
        <name>5-aminolevulinate</name>
        <dbReference type="ChEBI" id="CHEBI:356416"/>
        <label>2</label>
    </ligand>
</feature>
<dbReference type="RefSeq" id="WP_135060064.1">
    <property type="nucleotide sequence ID" value="NZ_CP038254.1"/>
</dbReference>
<feature type="binding site" evidence="10">
    <location>
        <position position="207"/>
    </location>
    <ligand>
        <name>5-aminolevulinate</name>
        <dbReference type="ChEBI" id="CHEBI:356416"/>
        <label>1</label>
    </ligand>
</feature>
<dbReference type="GO" id="GO:0004655">
    <property type="term" value="F:porphobilinogen synthase activity"/>
    <property type="evidence" value="ECO:0007669"/>
    <property type="project" value="UniProtKB-EC"/>
</dbReference>
<dbReference type="InterPro" id="IPR013785">
    <property type="entry name" value="Aldolase_TIM"/>
</dbReference>
<feature type="binding site" evidence="12">
    <location>
        <position position="235"/>
    </location>
    <ligand>
        <name>Mg(2+)</name>
        <dbReference type="ChEBI" id="CHEBI:18420"/>
    </ligand>
</feature>
<dbReference type="InterPro" id="IPR001731">
    <property type="entry name" value="ALAD"/>
</dbReference>
<proteinExistence type="inferred from homology"/>
<feature type="active site" description="Schiff-base intermediate with substrate" evidence="9">
    <location>
        <position position="197"/>
    </location>
</feature>
<dbReference type="FunFam" id="3.20.20.70:FF:000019">
    <property type="entry name" value="Delta-aminolevulinic acid dehydratase"/>
    <property type="match status" value="1"/>
</dbReference>
<dbReference type="PRINTS" id="PR00144">
    <property type="entry name" value="DALDHYDRTASE"/>
</dbReference>
<dbReference type="InterPro" id="IPR030656">
    <property type="entry name" value="ALAD_AS"/>
</dbReference>
<dbReference type="NCBIfam" id="NF006762">
    <property type="entry name" value="PRK09283.1"/>
    <property type="match status" value="1"/>
</dbReference>
<feature type="binding site" evidence="11">
    <location>
        <position position="122"/>
    </location>
    <ligand>
        <name>Zn(2+)</name>
        <dbReference type="ChEBI" id="CHEBI:29105"/>
        <note>catalytic</note>
    </ligand>
</feature>
<dbReference type="PANTHER" id="PTHR11458">
    <property type="entry name" value="DELTA-AMINOLEVULINIC ACID DEHYDRATASE"/>
    <property type="match status" value="1"/>
</dbReference>
<organism evidence="15 16">
    <name type="scientific">Legionella israelensis</name>
    <dbReference type="NCBI Taxonomy" id="454"/>
    <lineage>
        <taxon>Bacteria</taxon>
        <taxon>Pseudomonadati</taxon>
        <taxon>Pseudomonadota</taxon>
        <taxon>Gammaproteobacteria</taxon>
        <taxon>Legionellales</taxon>
        <taxon>Legionellaceae</taxon>
        <taxon>Legionella</taxon>
    </lineage>
</organism>
<dbReference type="GO" id="GO:0008270">
    <property type="term" value="F:zinc ion binding"/>
    <property type="evidence" value="ECO:0007669"/>
    <property type="project" value="TreeGrafter"/>
</dbReference>
<evidence type="ECO:0000256" key="7">
    <source>
        <dbReference type="ARBA" id="ARBA00023244"/>
    </source>
</evidence>
<dbReference type="GO" id="GO:0005829">
    <property type="term" value="C:cytosol"/>
    <property type="evidence" value="ECO:0007669"/>
    <property type="project" value="TreeGrafter"/>
</dbReference>
<gene>
    <name evidence="15" type="primary">hemB</name>
    <name evidence="15" type="ORF">E3983_04800</name>
</gene>
<dbReference type="EMBL" id="CP038254">
    <property type="protein sequence ID" value="QBR83733.1"/>
    <property type="molecule type" value="Genomic_DNA"/>
</dbReference>
<evidence type="ECO:0000256" key="13">
    <source>
        <dbReference type="RuleBase" id="RU000515"/>
    </source>
</evidence>
<evidence type="ECO:0000256" key="11">
    <source>
        <dbReference type="PIRSR" id="PIRSR001415-3"/>
    </source>
</evidence>
<dbReference type="AlphaFoldDB" id="A0AAX1EF58"/>
<evidence type="ECO:0000256" key="3">
    <source>
        <dbReference type="ARBA" id="ARBA00012053"/>
    </source>
</evidence>
<evidence type="ECO:0000256" key="8">
    <source>
        <dbReference type="ARBA" id="ARBA00047651"/>
    </source>
</evidence>
<feature type="binding site" evidence="11">
    <location>
        <position position="124"/>
    </location>
    <ligand>
        <name>Zn(2+)</name>
        <dbReference type="ChEBI" id="CHEBI:29105"/>
        <note>catalytic</note>
    </ligand>
</feature>
<accession>A0AAX1EF58</accession>
<keyword evidence="7 13" id="KW-0627">Porphyrin biosynthesis</keyword>
<feature type="binding site" evidence="10">
    <location>
        <position position="277"/>
    </location>
    <ligand>
        <name>5-aminolevulinate</name>
        <dbReference type="ChEBI" id="CHEBI:356416"/>
        <label>2</label>
    </ligand>
</feature>
<dbReference type="Proteomes" id="UP000295517">
    <property type="component" value="Chromosome"/>
</dbReference>
<keyword evidence="11" id="KW-0479">Metal-binding</keyword>
<feature type="active site" description="Schiff-base intermediate with substrate" evidence="9">
    <location>
        <position position="250"/>
    </location>
</feature>
<evidence type="ECO:0000256" key="2">
    <source>
        <dbReference type="ARBA" id="ARBA00008055"/>
    </source>
</evidence>
<evidence type="ECO:0000256" key="10">
    <source>
        <dbReference type="PIRSR" id="PIRSR001415-2"/>
    </source>
</evidence>
<dbReference type="PIRSF" id="PIRSF001415">
    <property type="entry name" value="Porphbilin_synth"/>
    <property type="match status" value="1"/>
</dbReference>
<keyword evidence="6 13" id="KW-0456">Lyase</keyword>
<dbReference type="SMART" id="SM01004">
    <property type="entry name" value="ALAD"/>
    <property type="match status" value="1"/>
</dbReference>
<evidence type="ECO:0000256" key="6">
    <source>
        <dbReference type="ARBA" id="ARBA00023239"/>
    </source>
</evidence>
<dbReference type="GO" id="GO:0006783">
    <property type="term" value="P:heme biosynthetic process"/>
    <property type="evidence" value="ECO:0007669"/>
    <property type="project" value="UniProtKB-KW"/>
</dbReference>
<evidence type="ECO:0000256" key="5">
    <source>
        <dbReference type="ARBA" id="ARBA00023133"/>
    </source>
</evidence>
<feature type="binding site" evidence="10">
    <location>
        <position position="219"/>
    </location>
    <ligand>
        <name>5-aminolevulinate</name>
        <dbReference type="ChEBI" id="CHEBI:356416"/>
        <label>1</label>
    </ligand>
</feature>
<feature type="binding site" evidence="11">
    <location>
        <position position="132"/>
    </location>
    <ligand>
        <name>Zn(2+)</name>
        <dbReference type="ChEBI" id="CHEBI:29105"/>
        <note>catalytic</note>
    </ligand>
</feature>
<dbReference type="PROSITE" id="PS00169">
    <property type="entry name" value="D_ALA_DEHYDRATASE"/>
    <property type="match status" value="1"/>
</dbReference>
<dbReference type="PANTHER" id="PTHR11458:SF0">
    <property type="entry name" value="DELTA-AMINOLEVULINIC ACID DEHYDRATASE"/>
    <property type="match status" value="1"/>
</dbReference>
<evidence type="ECO:0000256" key="14">
    <source>
        <dbReference type="RuleBase" id="RU004161"/>
    </source>
</evidence>
<evidence type="ECO:0000256" key="9">
    <source>
        <dbReference type="PIRSR" id="PIRSR001415-1"/>
    </source>
</evidence>
<keyword evidence="5" id="KW-0350">Heme biosynthesis</keyword>
<sequence length="329" mass="36692">MSSYSIPLRLTRLRRNEKIRSLIRETRLSPKQLIAPLFINQNIIQKKEISSMPGQYQFCLEDLPSEIDEISQLKIPAVLLFGIPEYKDECGSSASRSDGIIQQTIEKIRNSNKDIFLITDLCFCEYTDHGHCGILKEDHIDNDSTLEALSLQAVSHARAGADCVAPSGMVDGMVGAIRNALDENGFHHVSILSYSVKYCSSLYGPFREAAEGAPKFGDRKTYQMDPANGAEALREAQLDLYEGADMLMVKPAMNYLDVIYRLKQHYPDVPLCAYQVSGEYAMLKAAASKGWINEQQAMVESLTAIKRAGADFIISYYAKDLARLLSSNI</sequence>